<feature type="transmembrane region" description="Helical" evidence="13">
    <location>
        <begin position="692"/>
        <end position="712"/>
    </location>
</feature>
<evidence type="ECO:0000256" key="4">
    <source>
        <dbReference type="ARBA" id="ARBA00022502"/>
    </source>
</evidence>
<dbReference type="AlphaFoldDB" id="A0AAW2I938"/>
<keyword evidence="10" id="KW-0325">Glycoprotein</keyword>
<organism evidence="14">
    <name type="scientific">Menopon gallinae</name>
    <name type="common">poultry shaft louse</name>
    <dbReference type="NCBI Taxonomy" id="328185"/>
    <lineage>
        <taxon>Eukaryota</taxon>
        <taxon>Metazoa</taxon>
        <taxon>Ecdysozoa</taxon>
        <taxon>Arthropoda</taxon>
        <taxon>Hexapoda</taxon>
        <taxon>Insecta</taxon>
        <taxon>Pterygota</taxon>
        <taxon>Neoptera</taxon>
        <taxon>Paraneoptera</taxon>
        <taxon>Psocodea</taxon>
        <taxon>Troctomorpha</taxon>
        <taxon>Phthiraptera</taxon>
        <taxon>Amblycera</taxon>
        <taxon>Menoponidae</taxon>
        <taxon>Menopon</taxon>
    </lineage>
</organism>
<keyword evidence="8 13" id="KW-1133">Transmembrane helix</keyword>
<keyword evidence="7" id="KW-0256">Endoplasmic reticulum</keyword>
<dbReference type="SUPFAM" id="SSF53649">
    <property type="entry name" value="Alkaline phosphatase-like"/>
    <property type="match status" value="1"/>
</dbReference>
<reference evidence="14" key="1">
    <citation type="journal article" date="2024" name="Gigascience">
        <title>Chromosome-level genome of the poultry shaft louse Menopon gallinae provides insight into the host-switching and adaptive evolution of parasitic lice.</title>
        <authorList>
            <person name="Xu Y."/>
            <person name="Ma L."/>
            <person name="Liu S."/>
            <person name="Liang Y."/>
            <person name="Liu Q."/>
            <person name="He Z."/>
            <person name="Tian L."/>
            <person name="Duan Y."/>
            <person name="Cai W."/>
            <person name="Li H."/>
            <person name="Song F."/>
        </authorList>
    </citation>
    <scope>NUCLEOTIDE SEQUENCE</scope>
    <source>
        <strain evidence="14">Cailab_2023a</strain>
    </source>
</reference>
<evidence type="ECO:0000256" key="9">
    <source>
        <dbReference type="ARBA" id="ARBA00023136"/>
    </source>
</evidence>
<dbReference type="InterPro" id="IPR002591">
    <property type="entry name" value="Phosphodiest/P_Trfase"/>
</dbReference>
<dbReference type="PANTHER" id="PTHR23071:SF1">
    <property type="entry name" value="GPI ETHANOLAMINE PHOSPHATE TRANSFERASE 3"/>
    <property type="match status" value="1"/>
</dbReference>
<dbReference type="Gene3D" id="3.40.720.10">
    <property type="entry name" value="Alkaline Phosphatase, subunit A"/>
    <property type="match status" value="1"/>
</dbReference>
<keyword evidence="4" id="KW-0337">GPI-anchor biosynthesis</keyword>
<protein>
    <recommendedName>
        <fullName evidence="12">GPI ethanolamine phosphate transferase 3, catalytic subunit</fullName>
    </recommendedName>
    <alternativeName>
        <fullName evidence="11">Phosphatidylinositol-glycan biosynthesis class O protein</fullName>
    </alternativeName>
</protein>
<comment type="similarity">
    <text evidence="3">Belongs to the PIGG/PIGN/PIGO family. PIGO subfamily.</text>
</comment>
<evidence type="ECO:0000256" key="8">
    <source>
        <dbReference type="ARBA" id="ARBA00022989"/>
    </source>
</evidence>
<dbReference type="FunFam" id="3.40.720.10:FF:000041">
    <property type="entry name" value="GPI ethanolamine phosphate transferase 3"/>
    <property type="match status" value="1"/>
</dbReference>
<comment type="subcellular location">
    <subcellularLocation>
        <location evidence="1">Endoplasmic reticulum membrane</location>
        <topology evidence="1">Multi-pass membrane protein</topology>
    </subcellularLocation>
</comment>
<evidence type="ECO:0000256" key="10">
    <source>
        <dbReference type="ARBA" id="ARBA00023180"/>
    </source>
</evidence>
<evidence type="ECO:0000256" key="11">
    <source>
        <dbReference type="ARBA" id="ARBA00079084"/>
    </source>
</evidence>
<feature type="transmembrane region" description="Helical" evidence="13">
    <location>
        <begin position="529"/>
        <end position="551"/>
    </location>
</feature>
<feature type="transmembrane region" description="Helical" evidence="13">
    <location>
        <begin position="944"/>
        <end position="969"/>
    </location>
</feature>
<evidence type="ECO:0000256" key="13">
    <source>
        <dbReference type="SAM" id="Phobius"/>
    </source>
</evidence>
<evidence type="ECO:0000256" key="1">
    <source>
        <dbReference type="ARBA" id="ARBA00004477"/>
    </source>
</evidence>
<dbReference type="InterPro" id="IPR039524">
    <property type="entry name" value="PIGO/GPI13"/>
</dbReference>
<evidence type="ECO:0000313" key="14">
    <source>
        <dbReference type="EMBL" id="KAL0278724.1"/>
    </source>
</evidence>
<evidence type="ECO:0000256" key="12">
    <source>
        <dbReference type="ARBA" id="ARBA00093602"/>
    </source>
</evidence>
<feature type="transmembrane region" description="Helical" evidence="13">
    <location>
        <begin position="1059"/>
        <end position="1079"/>
    </location>
</feature>
<evidence type="ECO:0000256" key="6">
    <source>
        <dbReference type="ARBA" id="ARBA00022692"/>
    </source>
</evidence>
<evidence type="ECO:0000256" key="2">
    <source>
        <dbReference type="ARBA" id="ARBA00004687"/>
    </source>
</evidence>
<dbReference type="GO" id="GO:0005789">
    <property type="term" value="C:endoplasmic reticulum membrane"/>
    <property type="evidence" value="ECO:0007669"/>
    <property type="project" value="UniProtKB-SubCell"/>
</dbReference>
<dbReference type="Pfam" id="PF01663">
    <property type="entry name" value="Phosphodiest"/>
    <property type="match status" value="1"/>
</dbReference>
<feature type="transmembrane region" description="Helical" evidence="13">
    <location>
        <begin position="724"/>
        <end position="748"/>
    </location>
</feature>
<dbReference type="EMBL" id="JARGDH010000001">
    <property type="protein sequence ID" value="KAL0278724.1"/>
    <property type="molecule type" value="Genomic_DNA"/>
</dbReference>
<name>A0AAW2I938_9NEOP</name>
<dbReference type="InterPro" id="IPR017850">
    <property type="entry name" value="Alkaline_phosphatase_core_sf"/>
</dbReference>
<feature type="transmembrane region" description="Helical" evidence="13">
    <location>
        <begin position="471"/>
        <end position="489"/>
    </location>
</feature>
<accession>A0AAW2I938</accession>
<sequence>MNKFWKYFLLLAWLSYLFVCGVLLFTRGFLLTRRSLVDRASCTENVDCSSYLKNSQEEPSALNTQLYLDCLDGDQLKLRQSEASVRCAKSNRRVVLILIDALRYDFARYNHSVKEEERQPFQNRLPIIDELLRTVPNNSLLFKFIANPPTTTMQRLKGLTTGSLPTFIDIGSNFAAAEIDEDNILDQLIGQEKNIVFMGDDTWTSLFPKRFLRQYPYPSFNVWDLDTVDNGILKHLTPEILKKDWNLLIAHFLGVDHCGHKYGPYHAEMTRKLNQMNDVIRDITNTIDEDTILIVMGDHGMTQSGDHGGESSDEVTSALFMFSPAPFLSSEMVVKTDVVYQVDFVPTLSALLGFPVPFSNLGKVILEALPVTRYDKNIEHDLSFALNVLQNNIEQMMLYINTYSRRIQAFSKEKISTLTEKFHALKKKMDSVNDTASLKSFHRDSIEFLNFLREMCESVWIQFDSFSMSRGLVLTLLLIFFSTFIVEGIPPDHLYKVLDGCFLWVAYGIVVLCACSSVVLQYFRIVEDMYLFTYVSTLTISIITMAKAVVQHWVDITNQWYQSSKNRRWTDVLSRFTHMCSVVLLFSNSFVVEEGTVLSYLLNATVWLTVFSTATPKIDNYVSKNRVNDKVHWMKRVFQHPKFKQIVLALAFTFLLRLSHQFWRCREEQKWCLVAVEGNGYFSPGKSGNTKLASITTMIGLGLFVSFMRIWLRDSGNLVGFSPLVVLVRYAPNVIVVCVAGFWMLQGLPLETRSKLFVPWQLHVLPCTAYVLIGCGIISVFVQGISVYVMEKKSDSFTVYGHVNIIPQIFHKIKKEIISAEGSEKDALKNNSPLVYGLGTAYSSSFVMLAKFVSLLVILLLGDAFANSIVLMGALTTILLALLCIDRLENTLISAQLFHVPWPYVLCWGLLFSYFFYGTGHQPTFPGIHWNAAFVGTGQSDSHIISGILICINTFCSQIIGGITLPLLLTAPFSFYIRFSRFCQPNNQHGDMVKTQYRSDLKRGDLYLYEKQTLTEHAVFKLCSKYVLFHSSRMFCSMLAAAIHCRHLMAWMIFAPRFIFEAISFFTTLGAVLVGHFLIIRVTAKVDQLVNGLLKKHS</sequence>
<evidence type="ECO:0000256" key="7">
    <source>
        <dbReference type="ARBA" id="ARBA00022824"/>
    </source>
</evidence>
<comment type="pathway">
    <text evidence="2">Glycolipid biosynthesis; glycosylphosphatidylinositol-anchor biosynthesis.</text>
</comment>
<feature type="transmembrane region" description="Helical" evidence="13">
    <location>
        <begin position="768"/>
        <end position="790"/>
    </location>
</feature>
<keyword evidence="5" id="KW-0808">Transferase</keyword>
<evidence type="ECO:0000256" key="5">
    <source>
        <dbReference type="ARBA" id="ARBA00022679"/>
    </source>
</evidence>
<evidence type="ECO:0000256" key="3">
    <source>
        <dbReference type="ARBA" id="ARBA00008695"/>
    </source>
</evidence>
<keyword evidence="6 13" id="KW-0812">Transmembrane</keyword>
<keyword evidence="9 13" id="KW-0472">Membrane</keyword>
<dbReference type="GO" id="GO:0051377">
    <property type="term" value="F:mannose-ethanolamine phosphotransferase activity"/>
    <property type="evidence" value="ECO:0007669"/>
    <property type="project" value="InterPro"/>
</dbReference>
<feature type="transmembrane region" description="Helical" evidence="13">
    <location>
        <begin position="7"/>
        <end position="30"/>
    </location>
</feature>
<dbReference type="CDD" id="cd16023">
    <property type="entry name" value="GPI_EPT_3"/>
    <property type="match status" value="1"/>
</dbReference>
<dbReference type="InterPro" id="IPR037675">
    <property type="entry name" value="PIG-O_N"/>
</dbReference>
<proteinExistence type="inferred from homology"/>
<feature type="transmembrane region" description="Helical" evidence="13">
    <location>
        <begin position="897"/>
        <end position="917"/>
    </location>
</feature>
<feature type="transmembrane region" description="Helical" evidence="13">
    <location>
        <begin position="865"/>
        <end position="885"/>
    </location>
</feature>
<dbReference type="GO" id="GO:0006506">
    <property type="term" value="P:GPI anchor biosynthetic process"/>
    <property type="evidence" value="ECO:0007669"/>
    <property type="project" value="UniProtKB-KW"/>
</dbReference>
<feature type="transmembrane region" description="Helical" evidence="13">
    <location>
        <begin position="572"/>
        <end position="591"/>
    </location>
</feature>
<feature type="transmembrane region" description="Helical" evidence="13">
    <location>
        <begin position="834"/>
        <end position="859"/>
    </location>
</feature>
<feature type="transmembrane region" description="Helical" evidence="13">
    <location>
        <begin position="501"/>
        <end position="523"/>
    </location>
</feature>
<dbReference type="PANTHER" id="PTHR23071">
    <property type="entry name" value="PHOSPHATIDYLINOSITOL GLYCAN"/>
    <property type="match status" value="1"/>
</dbReference>
<gene>
    <name evidence="14" type="ORF">PYX00_000459</name>
</gene>
<comment type="caution">
    <text evidence="14">The sequence shown here is derived from an EMBL/GenBank/DDBJ whole genome shotgun (WGS) entry which is preliminary data.</text>
</comment>